<proteinExistence type="predicted"/>
<feature type="transmembrane region" description="Helical" evidence="1">
    <location>
        <begin position="28"/>
        <end position="48"/>
    </location>
</feature>
<keyword evidence="1" id="KW-0812">Transmembrane</keyword>
<name>A0ABU3A6H6_9FLAO</name>
<evidence type="ECO:0000313" key="2">
    <source>
        <dbReference type="EMBL" id="MDT0605505.1"/>
    </source>
</evidence>
<sequence length="112" mass="13040">MLLLAHWIGDFLFQTTKMAIHKSSSFKWLFLHVTTYTIVIFIFATLSFSWQVALGYTVINGVLHLVVDFFTSKLAAKYVERPRIFYPILGFDQLIHIACLYWTYLNSDILAL</sequence>
<evidence type="ECO:0000256" key="1">
    <source>
        <dbReference type="SAM" id="Phobius"/>
    </source>
</evidence>
<keyword evidence="3" id="KW-1185">Reference proteome</keyword>
<dbReference type="EMBL" id="JAVRHR010000001">
    <property type="protein sequence ID" value="MDT0605505.1"/>
    <property type="molecule type" value="Genomic_DNA"/>
</dbReference>
<comment type="caution">
    <text evidence="2">The sequence shown here is derived from an EMBL/GenBank/DDBJ whole genome shotgun (WGS) entry which is preliminary data.</text>
</comment>
<protein>
    <submittedName>
        <fullName evidence="2">DUF3307 domain-containing protein</fullName>
    </submittedName>
</protein>
<accession>A0ABU3A6H6</accession>
<dbReference type="Proteomes" id="UP001255246">
    <property type="component" value="Unassembled WGS sequence"/>
</dbReference>
<reference evidence="2 3" key="1">
    <citation type="submission" date="2023-09" db="EMBL/GenBank/DDBJ databases">
        <authorList>
            <person name="Rey-Velasco X."/>
        </authorList>
    </citation>
    <scope>NUCLEOTIDE SEQUENCE [LARGE SCALE GENOMIC DNA]</scope>
    <source>
        <strain evidence="2 3">F388</strain>
    </source>
</reference>
<organism evidence="2 3">
    <name type="scientific">Croceitalea rosinachiae</name>
    <dbReference type="NCBI Taxonomy" id="3075596"/>
    <lineage>
        <taxon>Bacteria</taxon>
        <taxon>Pseudomonadati</taxon>
        <taxon>Bacteroidota</taxon>
        <taxon>Flavobacteriia</taxon>
        <taxon>Flavobacteriales</taxon>
        <taxon>Flavobacteriaceae</taxon>
        <taxon>Croceitalea</taxon>
    </lineage>
</organism>
<dbReference type="InterPro" id="IPR021737">
    <property type="entry name" value="Phage_phiKZ_Orf197"/>
</dbReference>
<keyword evidence="1" id="KW-1133">Transmembrane helix</keyword>
<gene>
    <name evidence="2" type="ORF">RM706_00600</name>
</gene>
<dbReference type="Pfam" id="PF11750">
    <property type="entry name" value="DUF3307"/>
    <property type="match status" value="1"/>
</dbReference>
<keyword evidence="1" id="KW-0472">Membrane</keyword>
<feature type="transmembrane region" description="Helical" evidence="1">
    <location>
        <begin position="84"/>
        <end position="104"/>
    </location>
</feature>
<evidence type="ECO:0000313" key="3">
    <source>
        <dbReference type="Proteomes" id="UP001255246"/>
    </source>
</evidence>
<dbReference type="RefSeq" id="WP_311350440.1">
    <property type="nucleotide sequence ID" value="NZ_JAVRHR010000001.1"/>
</dbReference>